<evidence type="ECO:0000256" key="1">
    <source>
        <dbReference type="SAM" id="MobiDB-lite"/>
    </source>
</evidence>
<feature type="region of interest" description="Disordered" evidence="1">
    <location>
        <begin position="111"/>
        <end position="162"/>
    </location>
</feature>
<evidence type="ECO:0000313" key="2">
    <source>
        <dbReference type="EMBL" id="USW48084.1"/>
    </source>
</evidence>
<proteinExistence type="predicted"/>
<sequence>MEQSHKHMYCIKQRITTKAPRTEYVHREGHVGETMLSSSLDLLAANEQAIELFLQSTRPRSDKSLSSADLASVLDQKRKELKEQCGGNANAPGPFSGRAVDFEGRLVEISVQRTGERRSTVRPKKKVKHDDEDEAAQLKLLRDEMAGSSLTSSGEVNTAEAP</sequence>
<dbReference type="EMBL" id="CP099418">
    <property type="protein sequence ID" value="USW48084.1"/>
    <property type="molecule type" value="Genomic_DNA"/>
</dbReference>
<dbReference type="AlphaFoldDB" id="A0A9Q9AHY5"/>
<keyword evidence="3" id="KW-1185">Reference proteome</keyword>
<accession>A0A9Q9AHY5</accession>
<protein>
    <submittedName>
        <fullName evidence="2">Uncharacterized protein</fullName>
    </submittedName>
</protein>
<dbReference type="Proteomes" id="UP001056384">
    <property type="component" value="Chromosome 1"/>
</dbReference>
<reference evidence="2" key="1">
    <citation type="submission" date="2022-06" db="EMBL/GenBank/DDBJ databases">
        <title>Complete genome sequences of two strains of the flax pathogen Septoria linicola.</title>
        <authorList>
            <person name="Lapalu N."/>
            <person name="Simon A."/>
            <person name="Demenou B."/>
            <person name="Paumier D."/>
            <person name="Guillot M.-P."/>
            <person name="Gout L."/>
            <person name="Valade R."/>
        </authorList>
    </citation>
    <scope>NUCLEOTIDE SEQUENCE</scope>
    <source>
        <strain evidence="2">SE15195</strain>
    </source>
</reference>
<evidence type="ECO:0000313" key="3">
    <source>
        <dbReference type="Proteomes" id="UP001056384"/>
    </source>
</evidence>
<gene>
    <name evidence="2" type="ORF">Slin15195_G014030</name>
</gene>
<organism evidence="2 3">
    <name type="scientific">Septoria linicola</name>
    <dbReference type="NCBI Taxonomy" id="215465"/>
    <lineage>
        <taxon>Eukaryota</taxon>
        <taxon>Fungi</taxon>
        <taxon>Dikarya</taxon>
        <taxon>Ascomycota</taxon>
        <taxon>Pezizomycotina</taxon>
        <taxon>Dothideomycetes</taxon>
        <taxon>Dothideomycetidae</taxon>
        <taxon>Mycosphaerellales</taxon>
        <taxon>Mycosphaerellaceae</taxon>
        <taxon>Septoria</taxon>
    </lineage>
</organism>
<name>A0A9Q9AHY5_9PEZI</name>